<keyword evidence="2" id="KW-0808">Transferase</keyword>
<keyword evidence="1" id="KW-0489">Methyltransferase</keyword>
<dbReference type="Pfam" id="PF00145">
    <property type="entry name" value="DNA_methylase"/>
    <property type="match status" value="1"/>
</dbReference>
<comment type="caution">
    <text evidence="3">The sequence shown here is derived from an EMBL/GenBank/DDBJ whole genome shotgun (WGS) entry which is preliminary data.</text>
</comment>
<gene>
    <name evidence="3" type="ORF">CYMTET_55589</name>
</gene>
<name>A0AAE0EPL8_9CHLO</name>
<dbReference type="GO" id="GO:0032259">
    <property type="term" value="P:methylation"/>
    <property type="evidence" value="ECO:0007669"/>
    <property type="project" value="UniProtKB-KW"/>
</dbReference>
<organism evidence="3 4">
    <name type="scientific">Cymbomonas tetramitiformis</name>
    <dbReference type="NCBI Taxonomy" id="36881"/>
    <lineage>
        <taxon>Eukaryota</taxon>
        <taxon>Viridiplantae</taxon>
        <taxon>Chlorophyta</taxon>
        <taxon>Pyramimonadophyceae</taxon>
        <taxon>Pyramimonadales</taxon>
        <taxon>Pyramimonadaceae</taxon>
        <taxon>Cymbomonas</taxon>
    </lineage>
</organism>
<evidence type="ECO:0000313" key="4">
    <source>
        <dbReference type="Proteomes" id="UP001190700"/>
    </source>
</evidence>
<protein>
    <submittedName>
        <fullName evidence="3">Uncharacterized protein</fullName>
    </submittedName>
</protein>
<dbReference type="AlphaFoldDB" id="A0AAE0EPL8"/>
<dbReference type="SUPFAM" id="SSF53335">
    <property type="entry name" value="S-adenosyl-L-methionine-dependent methyltransferases"/>
    <property type="match status" value="1"/>
</dbReference>
<evidence type="ECO:0000256" key="1">
    <source>
        <dbReference type="ARBA" id="ARBA00022603"/>
    </source>
</evidence>
<proteinExistence type="predicted"/>
<dbReference type="GO" id="GO:0008168">
    <property type="term" value="F:methyltransferase activity"/>
    <property type="evidence" value="ECO:0007669"/>
    <property type="project" value="UniProtKB-KW"/>
</dbReference>
<accession>A0AAE0EPL8</accession>
<dbReference type="EMBL" id="LGRX02035553">
    <property type="protein sequence ID" value="KAK3234160.1"/>
    <property type="molecule type" value="Genomic_DNA"/>
</dbReference>
<reference evidence="3 4" key="1">
    <citation type="journal article" date="2015" name="Genome Biol. Evol.">
        <title>Comparative Genomics of a Bacterivorous Green Alga Reveals Evolutionary Causalities and Consequences of Phago-Mixotrophic Mode of Nutrition.</title>
        <authorList>
            <person name="Burns J.A."/>
            <person name="Paasch A."/>
            <person name="Narechania A."/>
            <person name="Kim E."/>
        </authorList>
    </citation>
    <scope>NUCLEOTIDE SEQUENCE [LARGE SCALE GENOMIC DNA]</scope>
    <source>
        <strain evidence="3 4">PLY_AMNH</strain>
    </source>
</reference>
<evidence type="ECO:0000313" key="3">
    <source>
        <dbReference type="EMBL" id="KAK3234160.1"/>
    </source>
</evidence>
<dbReference type="InterPro" id="IPR029063">
    <property type="entry name" value="SAM-dependent_MTases_sf"/>
</dbReference>
<dbReference type="Proteomes" id="UP001190700">
    <property type="component" value="Unassembled WGS sequence"/>
</dbReference>
<sequence length="468" mass="52126">MAAMQESLSALQVYLTGVITSTLMWDKRERQFCVLIEATRAHWELMERLIRHTEGDSEHMATMGSVSGEFQLPFYYEVDQRWRYQPLKHVQKVGIADLRARLKVKYDEVLSGRQAAPLLMLSDLTCKAEKFYPVTDTGLPVLPTWRSSCCCAPALGVSLLSVTGSLQEDIFPAWDDQQSSQQWDPGWEAMVAEQDEMLPHTVLDELQPGGTTVVTEGAWLDTELNATFGGHPEFTKEHREEMRNVVKRCSYCFANKPQDIKGYHGGAAHSTFAIPFKDETKVAYQRPRKYNPGEQEIIDLHCKVQPVRGMHSGGSPAVYSDETMENGKLKVPKKIDTRLINKGFFPEASEEGVVCSEPCGGLCAGLEMLLRCGVKVKKIPAAAIHLEQLPSNLEDISLKDLVHAGALGGDRWVMVCGYPCQDLSPAGKLAGLKGKHSRLFYQAVRVLSTLQQLQPQRPPAYVSKNVSS</sequence>
<dbReference type="Gene3D" id="3.40.50.150">
    <property type="entry name" value="Vaccinia Virus protein VP39"/>
    <property type="match status" value="1"/>
</dbReference>
<keyword evidence="4" id="KW-1185">Reference proteome</keyword>
<dbReference type="InterPro" id="IPR001525">
    <property type="entry name" value="C5_MeTfrase"/>
</dbReference>
<evidence type="ECO:0000256" key="2">
    <source>
        <dbReference type="ARBA" id="ARBA00022679"/>
    </source>
</evidence>